<name>A0A8S0Z596_ARCPL</name>
<evidence type="ECO:0000256" key="1">
    <source>
        <dbReference type="ARBA" id="ARBA00012493"/>
    </source>
</evidence>
<gene>
    <name evidence="4" type="ORF">APLA_LOCUS3298</name>
</gene>
<comment type="caution">
    <text evidence="4">The sequence shown here is derived from an EMBL/GenBank/DDBJ whole genome shotgun (WGS) entry which is preliminary data.</text>
</comment>
<dbReference type="GO" id="GO:0003676">
    <property type="term" value="F:nucleic acid binding"/>
    <property type="evidence" value="ECO:0007669"/>
    <property type="project" value="InterPro"/>
</dbReference>
<dbReference type="GO" id="GO:0003964">
    <property type="term" value="F:RNA-directed DNA polymerase activity"/>
    <property type="evidence" value="ECO:0007669"/>
    <property type="project" value="UniProtKB-EC"/>
</dbReference>
<evidence type="ECO:0000259" key="3">
    <source>
        <dbReference type="Pfam" id="PF23663"/>
    </source>
</evidence>
<dbReference type="EC" id="2.7.7.49" evidence="1"/>
<dbReference type="PANTHER" id="PTHR37984:SF5">
    <property type="entry name" value="PROTEIN NYNRIN-LIKE"/>
    <property type="match status" value="1"/>
</dbReference>
<dbReference type="Pfam" id="PF23663">
    <property type="entry name" value="Znf_SCAND3"/>
    <property type="match status" value="1"/>
</dbReference>
<sequence length="602" mass="68901">MASTSSCVSVHATDIILSNQKNSCDKECHNENDSIEQMFYKKLVEYDDEHSGSNKKPWTQDRILEVIRDLKNIKVTMKKKSVDYYWMNKYEVITTSSEEYLIAKKKHYSEPTVRIVPREQYFDLLSEIHLSCGHGGRDKMLQDIKSKFYIPKKAVEIFVQLCPVCNSKRSHYRNEQVRLVTSGNLWEGGQFEMIDFQSCADGEYKWLLIYQNIATKFITIRPLKSSSVTEIASELLIIFLTLGAPNTLKSDLGNDFNENILRKLSTMWPDCRISLDSPINFHRNSEQVETQLQTWMNENNTTNWSSGCYFIQYQRNITFDRTLGKVPYEAVFGFTPKGGLNPSTSTENDTNNVTDEQMSNPKELATLRDDELQVSNIKLEVEEVHTITPDPLNIQYDFEDKFSPPVCENESTDAYKCKSCNSTVHVICAVLNDDLGHRIKISCYVCKNEQIIELERNQGLKRPYEEIDSENLNKLAPLNIGQTVLLSVPKASRGKFNTKTITGKVVDFRFGVYRVATKIGTIKNWFPRYDLQYVEANYGEVLEKPVTLDEVVANTPVSTVQAPQRCNCRPAVNQCITNRCICFKNKSLCGPTCHKSLTCVNT</sequence>
<dbReference type="OrthoDB" id="2019384at2759"/>
<dbReference type="AlphaFoldDB" id="A0A8S0Z596"/>
<evidence type="ECO:0000313" key="5">
    <source>
        <dbReference type="Proteomes" id="UP000494256"/>
    </source>
</evidence>
<dbReference type="InterPro" id="IPR050951">
    <property type="entry name" value="Retrovirus_Pol_polyprotein"/>
</dbReference>
<accession>A0A8S0Z596</accession>
<dbReference type="InterPro" id="IPR036397">
    <property type="entry name" value="RNaseH_sf"/>
</dbReference>
<dbReference type="InterPro" id="IPR012337">
    <property type="entry name" value="RNaseH-like_sf"/>
</dbReference>
<dbReference type="PANTHER" id="PTHR37984">
    <property type="entry name" value="PROTEIN CBG26694"/>
    <property type="match status" value="1"/>
</dbReference>
<protein>
    <recommendedName>
        <fullName evidence="1">RNA-directed DNA polymerase</fullName>
        <ecNumber evidence="1">2.7.7.49</ecNumber>
    </recommendedName>
</protein>
<evidence type="ECO:0000259" key="2">
    <source>
        <dbReference type="Pfam" id="PF17921"/>
    </source>
</evidence>
<feature type="domain" description="Integrase zinc-binding" evidence="2">
    <location>
        <begin position="116"/>
        <end position="169"/>
    </location>
</feature>
<proteinExistence type="predicted"/>
<dbReference type="Proteomes" id="UP000494256">
    <property type="component" value="Unassembled WGS sequence"/>
</dbReference>
<dbReference type="InterPro" id="IPR057560">
    <property type="entry name" value="Znf_SCAND3"/>
</dbReference>
<dbReference type="Pfam" id="PF17921">
    <property type="entry name" value="Integrase_H2C2"/>
    <property type="match status" value="1"/>
</dbReference>
<dbReference type="InterPro" id="IPR041588">
    <property type="entry name" value="Integrase_H2C2"/>
</dbReference>
<evidence type="ECO:0000313" key="4">
    <source>
        <dbReference type="EMBL" id="CAB3228018.1"/>
    </source>
</evidence>
<dbReference type="EMBL" id="CADEBD010000280">
    <property type="protein sequence ID" value="CAB3228018.1"/>
    <property type="molecule type" value="Genomic_DNA"/>
</dbReference>
<dbReference type="SUPFAM" id="SSF53098">
    <property type="entry name" value="Ribonuclease H-like"/>
    <property type="match status" value="1"/>
</dbReference>
<dbReference type="Gene3D" id="3.30.420.10">
    <property type="entry name" value="Ribonuclease H-like superfamily/Ribonuclease H"/>
    <property type="match status" value="1"/>
</dbReference>
<organism evidence="4 5">
    <name type="scientific">Arctia plantaginis</name>
    <name type="common">Wood tiger moth</name>
    <name type="synonym">Phalaena plantaginis</name>
    <dbReference type="NCBI Taxonomy" id="874455"/>
    <lineage>
        <taxon>Eukaryota</taxon>
        <taxon>Metazoa</taxon>
        <taxon>Ecdysozoa</taxon>
        <taxon>Arthropoda</taxon>
        <taxon>Hexapoda</taxon>
        <taxon>Insecta</taxon>
        <taxon>Pterygota</taxon>
        <taxon>Neoptera</taxon>
        <taxon>Endopterygota</taxon>
        <taxon>Lepidoptera</taxon>
        <taxon>Glossata</taxon>
        <taxon>Ditrysia</taxon>
        <taxon>Noctuoidea</taxon>
        <taxon>Erebidae</taxon>
        <taxon>Arctiinae</taxon>
        <taxon>Arctia</taxon>
    </lineage>
</organism>
<reference evidence="4 5" key="1">
    <citation type="submission" date="2020-04" db="EMBL/GenBank/DDBJ databases">
        <authorList>
            <person name="Wallbank WR R."/>
            <person name="Pardo Diaz C."/>
            <person name="Kozak K."/>
            <person name="Martin S."/>
            <person name="Jiggins C."/>
            <person name="Moest M."/>
            <person name="Warren A I."/>
            <person name="Byers J.R.P. K."/>
            <person name="Montejo-Kovacevich G."/>
            <person name="Yen C E."/>
        </authorList>
    </citation>
    <scope>NUCLEOTIDE SEQUENCE [LARGE SCALE GENOMIC DNA]</scope>
</reference>
<feature type="domain" description="SCAN" evidence="3">
    <location>
        <begin position="412"/>
        <end position="458"/>
    </location>
</feature>
<dbReference type="Gene3D" id="1.10.340.70">
    <property type="match status" value="1"/>
</dbReference>